<feature type="non-terminal residue" evidence="1">
    <location>
        <position position="1"/>
    </location>
</feature>
<dbReference type="Pfam" id="PF14450">
    <property type="entry name" value="FtsA"/>
    <property type="match status" value="1"/>
</dbReference>
<dbReference type="GO" id="GO:0009898">
    <property type="term" value="C:cytoplasmic side of plasma membrane"/>
    <property type="evidence" value="ECO:0007669"/>
    <property type="project" value="TreeGrafter"/>
</dbReference>
<dbReference type="GO" id="GO:0032153">
    <property type="term" value="C:cell division site"/>
    <property type="evidence" value="ECO:0007669"/>
    <property type="project" value="TreeGrafter"/>
</dbReference>
<evidence type="ECO:0000313" key="2">
    <source>
        <dbReference type="Proteomes" id="UP000230391"/>
    </source>
</evidence>
<evidence type="ECO:0008006" key="3">
    <source>
        <dbReference type="Google" id="ProtNLM"/>
    </source>
</evidence>
<organism evidence="1 2">
    <name type="scientific">Candidatus Kaiserbacteria bacterium CG_4_9_14_0_2_um_filter_41_32</name>
    <dbReference type="NCBI Taxonomy" id="1974601"/>
    <lineage>
        <taxon>Bacteria</taxon>
        <taxon>Candidatus Kaiseribacteriota</taxon>
    </lineage>
</organism>
<dbReference type="EMBL" id="PFRD01000014">
    <property type="protein sequence ID" value="PJC56452.1"/>
    <property type="molecule type" value="Genomic_DNA"/>
</dbReference>
<dbReference type="AlphaFoldDB" id="A0A2M8FFT2"/>
<proteinExistence type="predicted"/>
<accession>A0A2M8FFT2</accession>
<name>A0A2M8FFT2_9BACT</name>
<dbReference type="GO" id="GO:0051301">
    <property type="term" value="P:cell division"/>
    <property type="evidence" value="ECO:0007669"/>
    <property type="project" value="TreeGrafter"/>
</dbReference>
<protein>
    <recommendedName>
        <fullName evidence="3">Cell division protein FtsA</fullName>
    </recommendedName>
</protein>
<dbReference type="InterPro" id="IPR050696">
    <property type="entry name" value="FtsA/MreB"/>
</dbReference>
<comment type="caution">
    <text evidence="1">The sequence shown here is derived from an EMBL/GenBank/DDBJ whole genome shotgun (WGS) entry which is preliminary data.</text>
</comment>
<reference evidence="2" key="1">
    <citation type="submission" date="2017-09" db="EMBL/GenBank/DDBJ databases">
        <title>Depth-based differentiation of microbial function through sediment-hosted aquifers and enrichment of novel symbionts in the deep terrestrial subsurface.</title>
        <authorList>
            <person name="Probst A.J."/>
            <person name="Ladd B."/>
            <person name="Jarett J.K."/>
            <person name="Geller-Mcgrath D.E."/>
            <person name="Sieber C.M.K."/>
            <person name="Emerson J.B."/>
            <person name="Anantharaman K."/>
            <person name="Thomas B.C."/>
            <person name="Malmstrom R."/>
            <person name="Stieglmeier M."/>
            <person name="Klingl A."/>
            <person name="Woyke T."/>
            <person name="Ryan C.M."/>
            <person name="Banfield J.F."/>
        </authorList>
    </citation>
    <scope>NUCLEOTIDE SEQUENCE [LARGE SCALE GENOMIC DNA]</scope>
</reference>
<dbReference type="PANTHER" id="PTHR32432:SF4">
    <property type="entry name" value="CELL DIVISION PROTEIN FTSA"/>
    <property type="match status" value="1"/>
</dbReference>
<dbReference type="Gene3D" id="3.30.420.40">
    <property type="match status" value="1"/>
</dbReference>
<evidence type="ECO:0000313" key="1">
    <source>
        <dbReference type="EMBL" id="PJC56452.1"/>
    </source>
</evidence>
<dbReference type="PANTHER" id="PTHR32432">
    <property type="entry name" value="CELL DIVISION PROTEIN FTSA-RELATED"/>
    <property type="match status" value="1"/>
</dbReference>
<dbReference type="SUPFAM" id="SSF53067">
    <property type="entry name" value="Actin-like ATPase domain"/>
    <property type="match status" value="1"/>
</dbReference>
<dbReference type="InterPro" id="IPR043129">
    <property type="entry name" value="ATPase_NBD"/>
</dbReference>
<sequence>DITNDIALGLKITLEEAEKVKRGSITTTNYPKKRLEEIINARLSDIFELINLHLKKIKKDGLLPAGIILTGGGSITLGIQEFARNTLNLPARIATLEFDKNTKIRDASWAVAYGLCMIGASDGEESTTIGITKQAKRTILDWLSQFLP</sequence>
<dbReference type="Proteomes" id="UP000230391">
    <property type="component" value="Unassembled WGS sequence"/>
</dbReference>
<gene>
    <name evidence="1" type="ORF">CO026_00225</name>
</gene>